<dbReference type="Proteomes" id="UP000271098">
    <property type="component" value="Unassembled WGS sequence"/>
</dbReference>
<dbReference type="InterPro" id="IPR035979">
    <property type="entry name" value="RBD_domain_sf"/>
</dbReference>
<dbReference type="OrthoDB" id="431068at2759"/>
<dbReference type="InterPro" id="IPR000504">
    <property type="entry name" value="RRM_dom"/>
</dbReference>
<dbReference type="PROSITE" id="PS50102">
    <property type="entry name" value="RRM"/>
    <property type="match status" value="1"/>
</dbReference>
<dbReference type="PANTHER" id="PTHR13976">
    <property type="entry name" value="HETEROGENEOUS NUCLEAR RIBONUCLEOPROTEIN-RELATED"/>
    <property type="match status" value="1"/>
</dbReference>
<dbReference type="InterPro" id="IPR050666">
    <property type="entry name" value="ESRP"/>
</dbReference>
<dbReference type="InterPro" id="IPR012677">
    <property type="entry name" value="Nucleotide-bd_a/b_plait_sf"/>
</dbReference>
<dbReference type="Pfam" id="PF00076">
    <property type="entry name" value="RRM_1"/>
    <property type="match status" value="1"/>
</dbReference>
<dbReference type="SMART" id="SM00360">
    <property type="entry name" value="RRM"/>
    <property type="match status" value="1"/>
</dbReference>
<proteinExistence type="predicted"/>
<name>A0A183EJS2_9BILA</name>
<organism evidence="7">
    <name type="scientific">Gongylonema pulchrum</name>
    <dbReference type="NCBI Taxonomy" id="637853"/>
    <lineage>
        <taxon>Eukaryota</taxon>
        <taxon>Metazoa</taxon>
        <taxon>Ecdysozoa</taxon>
        <taxon>Nematoda</taxon>
        <taxon>Chromadorea</taxon>
        <taxon>Rhabditida</taxon>
        <taxon>Spirurina</taxon>
        <taxon>Spiruromorpha</taxon>
        <taxon>Spiruroidea</taxon>
        <taxon>Gongylonematidae</taxon>
        <taxon>Gongylonema</taxon>
    </lineage>
</organism>
<dbReference type="WBParaSite" id="GPUH_0002123801-mRNA-1">
    <property type="protein sequence ID" value="GPUH_0002123801-mRNA-1"/>
    <property type="gene ID" value="GPUH_0002123801"/>
</dbReference>
<accession>A0A183EJS2</accession>
<dbReference type="GO" id="GO:0003723">
    <property type="term" value="F:RNA binding"/>
    <property type="evidence" value="ECO:0007669"/>
    <property type="project" value="UniProtKB-UniRule"/>
</dbReference>
<reference evidence="5 6" key="2">
    <citation type="submission" date="2018-11" db="EMBL/GenBank/DDBJ databases">
        <authorList>
            <consortium name="Pathogen Informatics"/>
        </authorList>
    </citation>
    <scope>NUCLEOTIDE SEQUENCE [LARGE SCALE GENOMIC DNA]</scope>
</reference>
<evidence type="ECO:0000256" key="1">
    <source>
        <dbReference type="ARBA" id="ARBA00022737"/>
    </source>
</evidence>
<gene>
    <name evidence="5" type="ORF">GPUH_LOCUS21213</name>
</gene>
<evidence type="ECO:0000313" key="7">
    <source>
        <dbReference type="WBParaSite" id="GPUH_0002123801-mRNA-1"/>
    </source>
</evidence>
<keyword evidence="2 3" id="KW-0694">RNA-binding</keyword>
<feature type="domain" description="RRM" evidence="4">
    <location>
        <begin position="104"/>
        <end position="179"/>
    </location>
</feature>
<sequence length="238" mass="27392">MVSRYVEVFRSSAEEMEHSFYASRGIPPPSSGPVPLRGLSPSLEFRFRERYGGEYPGRFGGPMRLSSVHLRPSPYERPFMDRERYLRYGGRYEPEFEDTMYDPAKVFMRGLPYSVTTLDIEEFFRPLNCVEIKLGYNEERRLSGDALVTFSTMAEAREALTRNKKNMGTRYIELFPGTSIPHPIKTVAFRTVSGAPTRLAAAAPRPLYSSFADGNTLLKVCNNAPHFDHFRRHFENFY</sequence>
<dbReference type="AlphaFoldDB" id="A0A183EJS2"/>
<dbReference type="Gene3D" id="3.30.70.330">
    <property type="match status" value="1"/>
</dbReference>
<protein>
    <submittedName>
        <fullName evidence="7">RRM domain-containing protein</fullName>
    </submittedName>
</protein>
<evidence type="ECO:0000259" key="4">
    <source>
        <dbReference type="PROSITE" id="PS50102"/>
    </source>
</evidence>
<evidence type="ECO:0000313" key="6">
    <source>
        <dbReference type="Proteomes" id="UP000271098"/>
    </source>
</evidence>
<keyword evidence="1" id="KW-0677">Repeat</keyword>
<dbReference type="SUPFAM" id="SSF54928">
    <property type="entry name" value="RNA-binding domain, RBD"/>
    <property type="match status" value="1"/>
</dbReference>
<evidence type="ECO:0000313" key="5">
    <source>
        <dbReference type="EMBL" id="VDN37770.1"/>
    </source>
</evidence>
<reference evidence="7" key="1">
    <citation type="submission" date="2016-06" db="UniProtKB">
        <authorList>
            <consortium name="WormBaseParasite"/>
        </authorList>
    </citation>
    <scope>IDENTIFICATION</scope>
</reference>
<evidence type="ECO:0000256" key="2">
    <source>
        <dbReference type="ARBA" id="ARBA00022884"/>
    </source>
</evidence>
<dbReference type="EMBL" id="UYRT01092082">
    <property type="protein sequence ID" value="VDN37770.1"/>
    <property type="molecule type" value="Genomic_DNA"/>
</dbReference>
<keyword evidence="6" id="KW-1185">Reference proteome</keyword>
<evidence type="ECO:0000256" key="3">
    <source>
        <dbReference type="PROSITE-ProRule" id="PRU00176"/>
    </source>
</evidence>